<feature type="compositionally biased region" description="Basic and acidic residues" evidence="8">
    <location>
        <begin position="178"/>
        <end position="226"/>
    </location>
</feature>
<feature type="region of interest" description="Disordered" evidence="8">
    <location>
        <begin position="88"/>
        <end position="352"/>
    </location>
</feature>
<dbReference type="GeneID" id="120808505"/>
<feature type="compositionally biased region" description="Acidic residues" evidence="8">
    <location>
        <begin position="227"/>
        <end position="237"/>
    </location>
</feature>
<dbReference type="Proteomes" id="UP000007635">
    <property type="component" value="Chromosome XVIII"/>
</dbReference>
<feature type="compositionally biased region" description="Low complexity" evidence="8">
    <location>
        <begin position="93"/>
        <end position="105"/>
    </location>
</feature>
<keyword evidence="5" id="KW-1015">Disulfide bond</keyword>
<dbReference type="Bgee" id="ENSGACG00000013068">
    <property type="expression patterns" value="Expressed in telencephalon and 3 other cell types or tissues"/>
</dbReference>
<protein>
    <recommendedName>
        <fullName evidence="7">Chromogranin-A</fullName>
    </recommendedName>
</protein>
<evidence type="ECO:0000256" key="3">
    <source>
        <dbReference type="ARBA" id="ARBA00005723"/>
    </source>
</evidence>
<feature type="compositionally biased region" description="Basic and acidic residues" evidence="8">
    <location>
        <begin position="130"/>
        <end position="162"/>
    </location>
</feature>
<evidence type="ECO:0000313" key="10">
    <source>
        <dbReference type="Ensembl" id="ENSGACP00000017285.3"/>
    </source>
</evidence>
<feature type="compositionally biased region" description="Basic and acidic residues" evidence="8">
    <location>
        <begin position="285"/>
        <end position="297"/>
    </location>
</feature>
<dbReference type="GO" id="GO:0005615">
    <property type="term" value="C:extracellular space"/>
    <property type="evidence" value="ECO:0007669"/>
    <property type="project" value="TreeGrafter"/>
</dbReference>
<dbReference type="AlphaFoldDB" id="G3PI58"/>
<dbReference type="Ensembl" id="ENSGACT00000017319.3">
    <property type="protein sequence ID" value="ENSGACP00000017285.3"/>
    <property type="gene ID" value="ENSGACG00000013068.3"/>
</dbReference>
<accession>G3PI58</accession>
<evidence type="ECO:0000313" key="11">
    <source>
        <dbReference type="Proteomes" id="UP000007635"/>
    </source>
</evidence>
<dbReference type="RefSeq" id="XP_040017400.1">
    <property type="nucleotide sequence ID" value="XM_040161466.1"/>
</dbReference>
<evidence type="ECO:0000256" key="2">
    <source>
        <dbReference type="ARBA" id="ARBA00004613"/>
    </source>
</evidence>
<dbReference type="GeneTree" id="ENSGT00940000154206"/>
<dbReference type="InterPro" id="IPR018054">
    <property type="entry name" value="Chromogranin_CS"/>
</dbReference>
<sequence length="372" mass="41465">MIARGLFVLTVLTNCVLSLPVTPGQLENDDVEVMKCIVEALADVLSRPQPTPVSEECLVTLKTDDRLVSVLRRHNFLKLLQDIAVQGHQERSAATPEPTAPTPQAAEDEADRSMLEALGGPGERSILSQKEGKEEKDDSVGDGESRDATEEAKEEEQRDESPGSRGSTSVGEDSEDEAEKREEEGDHEEKRVHLEDEHMIKDKKGARSGEERDAPRIKSKEKKSVEEGEEEEEEEKEEDKRSAYFSHGPKPEEEEEEGEMKRDGHESHKRWTKRGKSSPGGRKKAVGEEAPHHSKEVAEEEEEEEKKGATQRSPEEKELRMIAGGGPEERRGSEEEEGSASRKPEEPGIESLAAIESELENVAQKLHEMRRG</sequence>
<dbReference type="GO" id="GO:0046676">
    <property type="term" value="P:negative regulation of insulin secretion"/>
    <property type="evidence" value="ECO:0007669"/>
    <property type="project" value="TreeGrafter"/>
</dbReference>
<evidence type="ECO:0000256" key="9">
    <source>
        <dbReference type="SAM" id="SignalP"/>
    </source>
</evidence>
<dbReference type="KEGG" id="gat:120808505"/>
<keyword evidence="9" id="KW-0732">Signal</keyword>
<dbReference type="PANTHER" id="PTHR10583">
    <property type="entry name" value="CHROMOGRANIN"/>
    <property type="match status" value="1"/>
</dbReference>
<dbReference type="GO" id="GO:0030133">
    <property type="term" value="C:transport vesicle"/>
    <property type="evidence" value="ECO:0007669"/>
    <property type="project" value="UniProtKB-SubCell"/>
</dbReference>
<comment type="subcellular location">
    <subcellularLocation>
        <location evidence="1">Cytoplasmic vesicle</location>
        <location evidence="1">Secretory vesicle</location>
    </subcellularLocation>
    <subcellularLocation>
        <location evidence="2">Secreted</location>
    </subcellularLocation>
</comment>
<dbReference type="PRINTS" id="PR00659">
    <property type="entry name" value="CHROMOGRANIN"/>
</dbReference>
<dbReference type="GO" id="GO:0042742">
    <property type="term" value="P:defense response to bacterium"/>
    <property type="evidence" value="ECO:0007669"/>
    <property type="project" value="TreeGrafter"/>
</dbReference>
<dbReference type="OMA" id="ENDPAHH"/>
<dbReference type="Pfam" id="PF01271">
    <property type="entry name" value="Granin"/>
    <property type="match status" value="1"/>
</dbReference>
<comment type="similarity">
    <text evidence="3">Belongs to the chromogranin/secretogranin protein family.</text>
</comment>
<evidence type="ECO:0000256" key="8">
    <source>
        <dbReference type="SAM" id="MobiDB-lite"/>
    </source>
</evidence>
<dbReference type="PANTHER" id="PTHR10583:SF1">
    <property type="entry name" value="CHROMOGRANIN-A"/>
    <property type="match status" value="1"/>
</dbReference>
<evidence type="ECO:0000256" key="5">
    <source>
        <dbReference type="ARBA" id="ARBA00023157"/>
    </source>
</evidence>
<keyword evidence="4" id="KW-0964">Secreted</keyword>
<proteinExistence type="inferred from homology"/>
<dbReference type="GO" id="GO:0086030">
    <property type="term" value="P:adenylate cyclase-activating adrenergic receptor signaling pathway involved in cardiac muscle relaxation"/>
    <property type="evidence" value="ECO:0007669"/>
    <property type="project" value="TreeGrafter"/>
</dbReference>
<dbReference type="InterPro" id="IPR001819">
    <property type="entry name" value="Chromogranin_AB"/>
</dbReference>
<feature type="compositionally biased region" description="Basic and acidic residues" evidence="8">
    <location>
        <begin position="327"/>
        <end position="346"/>
    </location>
</feature>
<name>G3PI58_GASAC</name>
<keyword evidence="6" id="KW-0968">Cytoplasmic vesicle</keyword>
<reference evidence="10" key="3">
    <citation type="submission" date="2025-09" db="UniProtKB">
        <authorList>
            <consortium name="Ensembl"/>
        </authorList>
    </citation>
    <scope>IDENTIFICATION</scope>
</reference>
<dbReference type="GO" id="GO:0033604">
    <property type="term" value="P:negative regulation of catecholamine secretion"/>
    <property type="evidence" value="ECO:0007669"/>
    <property type="project" value="TreeGrafter"/>
</dbReference>
<feature type="compositionally biased region" description="Basic and acidic residues" evidence="8">
    <location>
        <begin position="305"/>
        <end position="320"/>
    </location>
</feature>
<feature type="chain" id="PRO_5043377165" description="Chromogranin-A" evidence="9">
    <location>
        <begin position="19"/>
        <end position="372"/>
    </location>
</feature>
<evidence type="ECO:0000256" key="4">
    <source>
        <dbReference type="ARBA" id="ARBA00022525"/>
    </source>
</evidence>
<reference evidence="10" key="2">
    <citation type="submission" date="2025-08" db="UniProtKB">
        <authorList>
            <consortium name="Ensembl"/>
        </authorList>
    </citation>
    <scope>IDENTIFICATION</scope>
</reference>
<evidence type="ECO:0000256" key="1">
    <source>
        <dbReference type="ARBA" id="ARBA00004398"/>
    </source>
</evidence>
<dbReference type="CTD" id="1113"/>
<evidence type="ECO:0000256" key="7">
    <source>
        <dbReference type="ARBA" id="ARBA00040787"/>
    </source>
</evidence>
<dbReference type="GO" id="GO:0042583">
    <property type="term" value="C:chromaffin granule"/>
    <property type="evidence" value="ECO:0007669"/>
    <property type="project" value="TreeGrafter"/>
</dbReference>
<organism evidence="10 11">
    <name type="scientific">Gasterosteus aculeatus aculeatus</name>
    <name type="common">three-spined stickleback</name>
    <dbReference type="NCBI Taxonomy" id="481459"/>
    <lineage>
        <taxon>Eukaryota</taxon>
        <taxon>Metazoa</taxon>
        <taxon>Chordata</taxon>
        <taxon>Craniata</taxon>
        <taxon>Vertebrata</taxon>
        <taxon>Euteleostomi</taxon>
        <taxon>Actinopterygii</taxon>
        <taxon>Neopterygii</taxon>
        <taxon>Teleostei</taxon>
        <taxon>Neoteleostei</taxon>
        <taxon>Acanthomorphata</taxon>
        <taxon>Eupercaria</taxon>
        <taxon>Perciformes</taxon>
        <taxon>Cottioidei</taxon>
        <taxon>Gasterosteales</taxon>
        <taxon>Gasterosteidae</taxon>
        <taxon>Gasterosteus</taxon>
    </lineage>
</organism>
<keyword evidence="11" id="KW-1185">Reference proteome</keyword>
<dbReference type="InterPro" id="IPR001990">
    <property type="entry name" value="Granin"/>
</dbReference>
<reference evidence="10 11" key="1">
    <citation type="journal article" date="2021" name="G3 (Bethesda)">
        <title>Improved contiguity of the threespine stickleback genome using long-read sequencing.</title>
        <authorList>
            <person name="Nath S."/>
            <person name="Shaw D.E."/>
            <person name="White M.A."/>
        </authorList>
    </citation>
    <scope>NUCLEOTIDE SEQUENCE [LARGE SCALE GENOMIC DNA]</scope>
    <source>
        <strain evidence="10 11">Lake Benthic</strain>
    </source>
</reference>
<evidence type="ECO:0000256" key="6">
    <source>
        <dbReference type="ARBA" id="ARBA00023329"/>
    </source>
</evidence>
<feature type="signal peptide" evidence="9">
    <location>
        <begin position="1"/>
        <end position="18"/>
    </location>
</feature>
<feature type="compositionally biased region" description="Basic residues" evidence="8">
    <location>
        <begin position="267"/>
        <end position="284"/>
    </location>
</feature>
<dbReference type="PROSITE" id="PS00422">
    <property type="entry name" value="GRANINS_1"/>
    <property type="match status" value="1"/>
</dbReference>